<dbReference type="Gene3D" id="1.25.40.20">
    <property type="entry name" value="Ankyrin repeat-containing domain"/>
    <property type="match status" value="1"/>
</dbReference>
<keyword evidence="3" id="KW-1185">Reference proteome</keyword>
<evidence type="ECO:0000256" key="1">
    <source>
        <dbReference type="SAM" id="MobiDB-lite"/>
    </source>
</evidence>
<feature type="region of interest" description="Disordered" evidence="1">
    <location>
        <begin position="117"/>
        <end position="143"/>
    </location>
</feature>
<evidence type="ECO:0000313" key="2">
    <source>
        <dbReference type="EMBL" id="CAJ1409161.1"/>
    </source>
</evidence>
<dbReference type="Proteomes" id="UP001178507">
    <property type="component" value="Unassembled WGS sequence"/>
</dbReference>
<protein>
    <recommendedName>
        <fullName evidence="4">Ankyrin repeat domain-containing protein</fullName>
    </recommendedName>
</protein>
<sequence length="473" mass="53064">MASWQLRAPALPVLVPFRPFTGSRPCRREPWLGLLSQRERFLPARTFRGRRSRGVSPRLALSLAIAVILVKLLLTAHGHSHGHHWHRWWRRKRHWWPSRERLALMAALLLAWRAAQQKTKQSQPRRRRSRPLKQPNDTSRDAQMKKLKTAVREGDALRAAILLETWGQGWAPLTRADLQVLLEEAARFAPVPDLLRALAEQLAAMGVPLDWSLQNDCRGNFGRYALDAALEAVVQESRSENAALTLLNIGQRSNQGDTSQLDADPLLRVAAAQGMTRLVERLVQECGADVNAKDPRFGSIALDRAVDAGKEQTALKLLQLGADASCGKGVDYLLTRASPQVRGQLPLAKAPKTAPVSDITEDEFQALRKLQSEEAALEELKGKRLSKVQLAQLLEEAARRAVSEASSCSNSCRSCRNWAATTAGIRQQPWMQPLHGGRWMQRCKQQWRKTLTRAQPSFCFAWGSRRQRAGHRA</sequence>
<gene>
    <name evidence="2" type="ORF">EVOR1521_LOCUS30333</name>
</gene>
<organism evidence="2 3">
    <name type="scientific">Effrenium voratum</name>
    <dbReference type="NCBI Taxonomy" id="2562239"/>
    <lineage>
        <taxon>Eukaryota</taxon>
        <taxon>Sar</taxon>
        <taxon>Alveolata</taxon>
        <taxon>Dinophyceae</taxon>
        <taxon>Suessiales</taxon>
        <taxon>Symbiodiniaceae</taxon>
        <taxon>Effrenium</taxon>
    </lineage>
</organism>
<dbReference type="AlphaFoldDB" id="A0AA36NLG5"/>
<evidence type="ECO:0008006" key="4">
    <source>
        <dbReference type="Google" id="ProtNLM"/>
    </source>
</evidence>
<proteinExistence type="predicted"/>
<name>A0AA36NLG5_9DINO</name>
<comment type="caution">
    <text evidence="2">The sequence shown here is derived from an EMBL/GenBank/DDBJ whole genome shotgun (WGS) entry which is preliminary data.</text>
</comment>
<evidence type="ECO:0000313" key="3">
    <source>
        <dbReference type="Proteomes" id="UP001178507"/>
    </source>
</evidence>
<dbReference type="EMBL" id="CAUJNA010003755">
    <property type="protein sequence ID" value="CAJ1409161.1"/>
    <property type="molecule type" value="Genomic_DNA"/>
</dbReference>
<dbReference type="InterPro" id="IPR036770">
    <property type="entry name" value="Ankyrin_rpt-contain_sf"/>
</dbReference>
<dbReference type="SUPFAM" id="SSF48403">
    <property type="entry name" value="Ankyrin repeat"/>
    <property type="match status" value="1"/>
</dbReference>
<reference evidence="2" key="1">
    <citation type="submission" date="2023-08" db="EMBL/GenBank/DDBJ databases">
        <authorList>
            <person name="Chen Y."/>
            <person name="Shah S."/>
            <person name="Dougan E. K."/>
            <person name="Thang M."/>
            <person name="Chan C."/>
        </authorList>
    </citation>
    <scope>NUCLEOTIDE SEQUENCE</scope>
</reference>
<accession>A0AA36NLG5</accession>